<dbReference type="InterPro" id="IPR052066">
    <property type="entry name" value="Glycosphingolipid_Hydrolases"/>
</dbReference>
<proteinExistence type="inferred from homology"/>
<evidence type="ECO:0000256" key="4">
    <source>
        <dbReference type="SAM" id="MobiDB-lite"/>
    </source>
</evidence>
<evidence type="ECO:0000259" key="5">
    <source>
        <dbReference type="Pfam" id="PF18564"/>
    </source>
</evidence>
<sequence>MPKIPSKSPVTGAPLPNHYIHTVSSHFVDQSSRVRILRGVNLCGSSKTPTGKPSWILDGFWEAVEAGDGDTFIGQPLELTKDELREMGAEEGAPLQFGSLGDSGQADIHLARLRGWGFTLLRFVFTWEALEHVGPGKYDEDFIRHLILVLQKCKEHGFLVYMDPHQDTWSRFTGGDGAPYWTLLACGMNPRSMTATQAALLHNEYPVPDQPKPEAFPAMIWGTNYSRLASQTLFTLFFAGRDYAPKCIIDGVNIQDYLQSHFINAVAHLARRIREAGGLLDECIIGWDPINEPSEGLVGYEDVRKIPPQQALKKGSSPTVAQSFRLGLGMKQEDIEWWDFGSFGPRRNGSVDIDPKGVKLWVDPDLADEQDGVHGRWGWKRSPEWKLGQCIWALHGVWDPAHADILFPDYFLYKLSDGPDEPNREVNFVEDHFLPHLRSYYGALREHHPELIPFIQTPVFHPPPWLNSFNPQDPSTDLLQGRGCFSTHYYDGLTLMTRHWNWFNADALGVLRGQYSSPVFAVKIGDKAIRKSIREQLGVLKADCQERMGAYPTVFGEIGIPMELDDKYAYGGRDGKGRGKGDYREHVKALDASLYGTDGDTGCGYTIWTYCAGMYGSHQWGDGWNGEDLALWCLDDERTGGSITGRKELVVPQRAIGGPSARQEKDHAQMVVRPATEDDDSDTDGTATDTEEQPVKPGAITGYQVSSASITLDDLVRTKESPSPTTSQTLTNPTSSKATLLTTHTQVDTTSKSGPLSLSFPSFKSAPSAFAFLTNGARAWKAFVRAYPLAVVGLPIGWEWDITRAVFELKVRVGPNDRADLRDGMAPAADADSEFVLQEEPTEVFVPLLHFA</sequence>
<dbReference type="InterPro" id="IPR041036">
    <property type="entry name" value="GH5_C"/>
</dbReference>
<dbReference type="InterPro" id="IPR017853">
    <property type="entry name" value="GH"/>
</dbReference>
<dbReference type="STRING" id="933852.A0A0C2XQJ6"/>
<dbReference type="InterPro" id="IPR013780">
    <property type="entry name" value="Glyco_hydro_b"/>
</dbReference>
<keyword evidence="2 6" id="KW-0378">Hydrolase</keyword>
<reference evidence="6 7" key="1">
    <citation type="submission" date="2014-04" db="EMBL/GenBank/DDBJ databases">
        <authorList>
            <consortium name="DOE Joint Genome Institute"/>
            <person name="Kuo A."/>
            <person name="Zuccaro A."/>
            <person name="Kohler A."/>
            <person name="Nagy L.G."/>
            <person name="Floudas D."/>
            <person name="Copeland A."/>
            <person name="Barry K.W."/>
            <person name="Cichocki N."/>
            <person name="Veneault-Fourrey C."/>
            <person name="LaButti K."/>
            <person name="Lindquist E.A."/>
            <person name="Lipzen A."/>
            <person name="Lundell T."/>
            <person name="Morin E."/>
            <person name="Murat C."/>
            <person name="Sun H."/>
            <person name="Tunlid A."/>
            <person name="Henrissat B."/>
            <person name="Grigoriev I.V."/>
            <person name="Hibbett D.S."/>
            <person name="Martin F."/>
            <person name="Nordberg H.P."/>
            <person name="Cantor M.N."/>
            <person name="Hua S.X."/>
        </authorList>
    </citation>
    <scope>NUCLEOTIDE SEQUENCE [LARGE SCALE GENOMIC DNA]</scope>
    <source>
        <strain evidence="6 7">MAFF 305830</strain>
    </source>
</reference>
<evidence type="ECO:0000256" key="1">
    <source>
        <dbReference type="ARBA" id="ARBA00005641"/>
    </source>
</evidence>
<dbReference type="Proteomes" id="UP000054097">
    <property type="component" value="Unassembled WGS sequence"/>
</dbReference>
<dbReference type="GO" id="GO:0050295">
    <property type="term" value="F:steryl-beta-glucosidase activity"/>
    <property type="evidence" value="ECO:0007669"/>
    <property type="project" value="TreeGrafter"/>
</dbReference>
<name>A0A0C2XQJ6_SERVB</name>
<dbReference type="EMBL" id="KN824282">
    <property type="protein sequence ID" value="KIM31222.1"/>
    <property type="molecule type" value="Genomic_DNA"/>
</dbReference>
<keyword evidence="3" id="KW-0326">Glycosidase</keyword>
<dbReference type="PANTHER" id="PTHR31308">
    <property type="match status" value="1"/>
</dbReference>
<feature type="region of interest" description="Disordered" evidence="4">
    <location>
        <begin position="652"/>
        <end position="700"/>
    </location>
</feature>
<protein>
    <submittedName>
        <fullName evidence="6">Glycoside hydrolase family 5 protein</fullName>
    </submittedName>
</protein>
<feature type="non-terminal residue" evidence="6">
    <location>
        <position position="852"/>
    </location>
</feature>
<dbReference type="Gene3D" id="3.20.20.80">
    <property type="entry name" value="Glycosidases"/>
    <property type="match status" value="2"/>
</dbReference>
<dbReference type="HOGENOM" id="CLU_009024_0_0_1"/>
<accession>A0A0C2XQJ6</accession>
<dbReference type="OrthoDB" id="9971853at2759"/>
<gene>
    <name evidence="6" type="ORF">M408DRAFT_33979</name>
</gene>
<feature type="domain" description="Glycoside hydrolase family 5 C-terminal" evidence="5">
    <location>
        <begin position="785"/>
        <end position="851"/>
    </location>
</feature>
<reference evidence="7" key="2">
    <citation type="submission" date="2015-01" db="EMBL/GenBank/DDBJ databases">
        <title>Evolutionary Origins and Diversification of the Mycorrhizal Mutualists.</title>
        <authorList>
            <consortium name="DOE Joint Genome Institute"/>
            <consortium name="Mycorrhizal Genomics Consortium"/>
            <person name="Kohler A."/>
            <person name="Kuo A."/>
            <person name="Nagy L.G."/>
            <person name="Floudas D."/>
            <person name="Copeland A."/>
            <person name="Barry K.W."/>
            <person name="Cichocki N."/>
            <person name="Veneault-Fourrey C."/>
            <person name="LaButti K."/>
            <person name="Lindquist E.A."/>
            <person name="Lipzen A."/>
            <person name="Lundell T."/>
            <person name="Morin E."/>
            <person name="Murat C."/>
            <person name="Riley R."/>
            <person name="Ohm R."/>
            <person name="Sun H."/>
            <person name="Tunlid A."/>
            <person name="Henrissat B."/>
            <person name="Grigoriev I.V."/>
            <person name="Hibbett D.S."/>
            <person name="Martin F."/>
        </authorList>
    </citation>
    <scope>NUCLEOTIDE SEQUENCE [LARGE SCALE GENOMIC DNA]</scope>
    <source>
        <strain evidence="7">MAFF 305830</strain>
    </source>
</reference>
<dbReference type="AlphaFoldDB" id="A0A0C2XQJ6"/>
<comment type="similarity">
    <text evidence="1">Belongs to the glycosyl hydrolase 5 (cellulase A) family.</text>
</comment>
<dbReference type="PANTHER" id="PTHR31308:SF6">
    <property type="entry name" value="GLYCOSIDE HYDROLASE FAMILY 5 C-TERMINAL DOMAIN-CONTAINING PROTEIN"/>
    <property type="match status" value="1"/>
</dbReference>
<evidence type="ECO:0000256" key="3">
    <source>
        <dbReference type="ARBA" id="ARBA00023295"/>
    </source>
</evidence>
<evidence type="ECO:0000256" key="2">
    <source>
        <dbReference type="ARBA" id="ARBA00022801"/>
    </source>
</evidence>
<evidence type="ECO:0000313" key="6">
    <source>
        <dbReference type="EMBL" id="KIM31222.1"/>
    </source>
</evidence>
<dbReference type="SUPFAM" id="SSF51445">
    <property type="entry name" value="(Trans)glycosidases"/>
    <property type="match status" value="1"/>
</dbReference>
<feature type="region of interest" description="Disordered" evidence="4">
    <location>
        <begin position="718"/>
        <end position="756"/>
    </location>
</feature>
<feature type="compositionally biased region" description="Polar residues" evidence="4">
    <location>
        <begin position="721"/>
        <end position="738"/>
    </location>
</feature>
<feature type="compositionally biased region" description="Low complexity" evidence="4">
    <location>
        <begin position="739"/>
        <end position="756"/>
    </location>
</feature>
<dbReference type="GO" id="GO:1904462">
    <property type="term" value="P:ergosteryl 3-beta-D-glucoside catabolic process"/>
    <property type="evidence" value="ECO:0007669"/>
    <property type="project" value="TreeGrafter"/>
</dbReference>
<dbReference type="Gene3D" id="2.60.40.1180">
    <property type="entry name" value="Golgi alpha-mannosidase II"/>
    <property type="match status" value="1"/>
</dbReference>
<keyword evidence="7" id="KW-1185">Reference proteome</keyword>
<organism evidence="6 7">
    <name type="scientific">Serendipita vermifera MAFF 305830</name>
    <dbReference type="NCBI Taxonomy" id="933852"/>
    <lineage>
        <taxon>Eukaryota</taxon>
        <taxon>Fungi</taxon>
        <taxon>Dikarya</taxon>
        <taxon>Basidiomycota</taxon>
        <taxon>Agaricomycotina</taxon>
        <taxon>Agaricomycetes</taxon>
        <taxon>Sebacinales</taxon>
        <taxon>Serendipitaceae</taxon>
        <taxon>Serendipita</taxon>
    </lineage>
</organism>
<evidence type="ECO:0000313" key="7">
    <source>
        <dbReference type="Proteomes" id="UP000054097"/>
    </source>
</evidence>
<dbReference type="Pfam" id="PF18564">
    <property type="entry name" value="Glyco_hydro_5_C"/>
    <property type="match status" value="1"/>
</dbReference>